<dbReference type="Pfam" id="PF21632">
    <property type="entry name" value="MOV-10_N"/>
    <property type="match status" value="1"/>
</dbReference>
<evidence type="ECO:0000259" key="17">
    <source>
        <dbReference type="Pfam" id="PF21634"/>
    </source>
</evidence>
<evidence type="ECO:0000259" key="14">
    <source>
        <dbReference type="Pfam" id="PF13087"/>
    </source>
</evidence>
<evidence type="ECO:0000256" key="9">
    <source>
        <dbReference type="ARBA" id="ARBA00022884"/>
    </source>
</evidence>
<name>A0A8C7DSX0_NAJNA</name>
<sequence length="1024" mass="117048">MPKFTLREIREVGEQFFQFLKDSGNQPLNSKIALKAVYNQEFRNRDNIKRPNFSNVLYALVKSKRASIRGDYVHYFQGKKKLKLTDQYWKPKNDTGAEDHSTPDKNTFNNPLPPGARVKRRSEFVSNKNNVKIISEHDLPNGKIRFNISPKQCVTIKIEVKNYGTNEIMLENYRLMKRFEFTFVVPEQPLPVKLSPGSVHEIPITCRVPDYGFFPVAMQFNFTSEQTGKFHIGRFVQAVANSKLAEQLGPSEPYQPYQAKLHKPQFRSIEDGFPPNNTSCIELEQKPLGQYKYHSNLKDLIECFNEANTVNDGTSDKIAHLRSSLEAPLQFDNYSEKFCLLLHLEEIQMEVDIHRYDMQNVSMFTDKYNKKLLVLKAPGVAENRPSVLKGDHLFVTPVEGQPKYEVPFYKGYVHAVELDQVKLGFSEKLLNKFLNNMKFDVEFTFNRLPLRLQHRAVILAQEKQLCDLLFPCFSYKKSLLSADQELCLYNPNLNNNAEQKEAVRQVVAGTSRPAPYLIFGPPGTGKTVTMVEAIKQVLRCIEGAHVLACAPSNSASDLLCQHLMKHVNNRNIYRMNASSRDYRTVPEDIKPVCNWDEAQNCHVFPRKEKLQSYKVIITTLVTAGRLASADFPQGHFSHVFIDESGYSVEPESLIAISGILDMMDPKTNVNGGQLVLAGDPKQLGPILRSPLAVQHGLGLSLLERLMHHNPLYQKTNEKYNPQFVTMLLRNYRSHEDILRFPNEKFYDEKLLECGDHLITHSYCDWNELPKPKFPIIFHGVCGEDQQEGRSPSFFNTAEINVLIYYLKKLLLENQGKKGIKTLPKDIGVISPYRKQVEKIRQAINVIFKDLMNIKDLKVGSVEEFQGQERRVVLISTVRSSSNYFGIDEEFNLGFLNNPKRLNVSLTRAKALLIVVGNPVTLSKDPYWNEFLEFCKRNQAWKGYKHSGVEDELPIAALSALSINDQPADNVAESISDDHSKFSKTFGKLPIRRESRNTMVFSFKSEIYLKVLISSECDAAHSKGH</sequence>
<dbReference type="InterPro" id="IPR041677">
    <property type="entry name" value="DNA2/NAM7_AAA_11"/>
</dbReference>
<dbReference type="GO" id="GO:0061158">
    <property type="term" value="P:3'-UTR-mediated mRNA destabilization"/>
    <property type="evidence" value="ECO:0007669"/>
    <property type="project" value="Ensembl"/>
</dbReference>
<evidence type="ECO:0000259" key="13">
    <source>
        <dbReference type="Pfam" id="PF13086"/>
    </source>
</evidence>
<dbReference type="InterPro" id="IPR026122">
    <property type="entry name" value="MOV-10/SDE3_DEXXQ/H-box"/>
</dbReference>
<dbReference type="InterPro" id="IPR049080">
    <property type="entry name" value="MOV-10-like_beta-barrel"/>
</dbReference>
<evidence type="ECO:0000259" key="16">
    <source>
        <dbReference type="Pfam" id="PF21633"/>
    </source>
</evidence>
<evidence type="ECO:0000256" key="3">
    <source>
        <dbReference type="ARBA" id="ARBA00012552"/>
    </source>
</evidence>
<keyword evidence="20" id="KW-1185">Reference proteome</keyword>
<keyword evidence="9" id="KW-0694">RNA-binding</keyword>
<dbReference type="GO" id="GO:0005829">
    <property type="term" value="C:cytosol"/>
    <property type="evidence" value="ECO:0007669"/>
    <property type="project" value="Ensembl"/>
</dbReference>
<dbReference type="Pfam" id="PF13086">
    <property type="entry name" value="AAA_11"/>
    <property type="match status" value="2"/>
</dbReference>
<dbReference type="InterPro" id="IPR049077">
    <property type="entry name" value="MOV-10_Ig-like"/>
</dbReference>
<dbReference type="InterPro" id="IPR027417">
    <property type="entry name" value="P-loop_NTPase"/>
</dbReference>
<dbReference type="Pfam" id="PF13087">
    <property type="entry name" value="AAA_12"/>
    <property type="match status" value="1"/>
</dbReference>
<keyword evidence="10" id="KW-0943">RNA-mediated gene silencing</keyword>
<dbReference type="GO" id="GO:0035279">
    <property type="term" value="P:miRNA-mediated gene silencing by mRNA destabilization"/>
    <property type="evidence" value="ECO:0007669"/>
    <property type="project" value="Ensembl"/>
</dbReference>
<organism evidence="19 20">
    <name type="scientific">Naja naja</name>
    <name type="common">Indian cobra</name>
    <dbReference type="NCBI Taxonomy" id="35670"/>
    <lineage>
        <taxon>Eukaryota</taxon>
        <taxon>Metazoa</taxon>
        <taxon>Chordata</taxon>
        <taxon>Craniata</taxon>
        <taxon>Vertebrata</taxon>
        <taxon>Euteleostomi</taxon>
        <taxon>Lepidosauria</taxon>
        <taxon>Squamata</taxon>
        <taxon>Bifurcata</taxon>
        <taxon>Unidentata</taxon>
        <taxon>Episquamata</taxon>
        <taxon>Toxicofera</taxon>
        <taxon>Serpentes</taxon>
        <taxon>Colubroidea</taxon>
        <taxon>Elapidae</taxon>
        <taxon>Elapinae</taxon>
        <taxon>Naja</taxon>
    </lineage>
</organism>
<comment type="similarity">
    <text evidence="2">Belongs to the DNA2/NAM7 helicase family. SDE3 subfamily.</text>
</comment>
<protein>
    <recommendedName>
        <fullName evidence="3">RNA helicase</fullName>
        <ecNumber evidence="3">3.6.4.13</ecNumber>
    </recommendedName>
</protein>
<dbReference type="Gene3D" id="2.40.30.270">
    <property type="match status" value="1"/>
</dbReference>
<evidence type="ECO:0000256" key="7">
    <source>
        <dbReference type="ARBA" id="ARBA00022806"/>
    </source>
</evidence>
<dbReference type="Proteomes" id="UP000694559">
    <property type="component" value="Unplaced"/>
</dbReference>
<evidence type="ECO:0000256" key="11">
    <source>
        <dbReference type="ARBA" id="ARBA00047984"/>
    </source>
</evidence>
<feature type="domain" description="DNA2/NAM7 helicase helicase" evidence="13">
    <location>
        <begin position="496"/>
        <end position="594"/>
    </location>
</feature>
<feature type="domain" description="Helicase MOV-10 helical" evidence="18">
    <location>
        <begin position="288"/>
        <end position="355"/>
    </location>
</feature>
<feature type="domain" description="DNA2/NAM7 helicase helicase" evidence="13">
    <location>
        <begin position="604"/>
        <end position="689"/>
    </location>
</feature>
<keyword evidence="7" id="KW-0347">Helicase</keyword>
<dbReference type="PANTHER" id="PTHR45418">
    <property type="entry name" value="CANCER/TESTIS ANTIGEN 55"/>
    <property type="match status" value="1"/>
</dbReference>
<dbReference type="GO" id="GO:0003723">
    <property type="term" value="F:RNA binding"/>
    <property type="evidence" value="ECO:0007669"/>
    <property type="project" value="UniProtKB-KW"/>
</dbReference>
<comment type="subcellular location">
    <subcellularLocation>
        <location evidence="1">Cytoplasm</location>
        <location evidence="1">P-body</location>
    </subcellularLocation>
</comment>
<dbReference type="GO" id="GO:0051607">
    <property type="term" value="P:defense response to virus"/>
    <property type="evidence" value="ECO:0007669"/>
    <property type="project" value="Ensembl"/>
</dbReference>
<evidence type="ECO:0000256" key="6">
    <source>
        <dbReference type="ARBA" id="ARBA00022801"/>
    </source>
</evidence>
<dbReference type="Ensembl" id="ENSNNAT00000010178.1">
    <property type="protein sequence ID" value="ENSNNAP00000009712.1"/>
    <property type="gene ID" value="ENSNNAG00000006503.1"/>
</dbReference>
<proteinExistence type="inferred from homology"/>
<keyword evidence="4" id="KW-0963">Cytoplasm</keyword>
<gene>
    <name evidence="19" type="primary">MOV10</name>
</gene>
<dbReference type="AlphaFoldDB" id="A0A8C7DSX0"/>
<dbReference type="CDD" id="cd18038">
    <property type="entry name" value="DEXXQc_Helz-like"/>
    <property type="match status" value="1"/>
</dbReference>
<dbReference type="Gene3D" id="3.40.50.300">
    <property type="entry name" value="P-loop containing nucleotide triphosphate hydrolases"/>
    <property type="match status" value="3"/>
</dbReference>
<dbReference type="EC" id="3.6.4.13" evidence="3"/>
<evidence type="ECO:0000256" key="10">
    <source>
        <dbReference type="ARBA" id="ARBA00023158"/>
    </source>
</evidence>
<dbReference type="GeneTree" id="ENSGT00940000156024"/>
<dbReference type="Pfam" id="PF21633">
    <property type="entry name" value="MOV-10_Ig-like"/>
    <property type="match status" value="1"/>
</dbReference>
<evidence type="ECO:0000256" key="5">
    <source>
        <dbReference type="ARBA" id="ARBA00022741"/>
    </source>
</evidence>
<evidence type="ECO:0000313" key="20">
    <source>
        <dbReference type="Proteomes" id="UP000694559"/>
    </source>
</evidence>
<dbReference type="GO" id="GO:0000932">
    <property type="term" value="C:P-body"/>
    <property type="evidence" value="ECO:0007669"/>
    <property type="project" value="UniProtKB-SubCell"/>
</dbReference>
<feature type="domain" description="DNA2/NAM7 helicase-like C-terminal" evidence="14">
    <location>
        <begin position="699"/>
        <end position="917"/>
    </location>
</feature>
<comment type="catalytic activity">
    <reaction evidence="11">
        <text>ATP + H2O = ADP + phosphate + H(+)</text>
        <dbReference type="Rhea" id="RHEA:13065"/>
        <dbReference type="ChEBI" id="CHEBI:15377"/>
        <dbReference type="ChEBI" id="CHEBI:15378"/>
        <dbReference type="ChEBI" id="CHEBI:30616"/>
        <dbReference type="ChEBI" id="CHEBI:43474"/>
        <dbReference type="ChEBI" id="CHEBI:456216"/>
        <dbReference type="EC" id="3.6.4.13"/>
    </reaction>
</comment>
<dbReference type="PANTHER" id="PTHR45418:SF1">
    <property type="entry name" value="CANCER_TESTIS ANTIGEN 55"/>
    <property type="match status" value="1"/>
</dbReference>
<evidence type="ECO:0000259" key="15">
    <source>
        <dbReference type="Pfam" id="PF21632"/>
    </source>
</evidence>
<feature type="domain" description="Helicase MOV-10 N-terminal" evidence="15">
    <location>
        <begin position="10"/>
        <end position="75"/>
    </location>
</feature>
<evidence type="ECO:0000256" key="8">
    <source>
        <dbReference type="ARBA" id="ARBA00022840"/>
    </source>
</evidence>
<dbReference type="Pfam" id="PF21635">
    <property type="entry name" value="Mov-10_helical"/>
    <property type="match status" value="1"/>
</dbReference>
<evidence type="ECO:0000313" key="19">
    <source>
        <dbReference type="Ensembl" id="ENSNNAP00000009712.1"/>
    </source>
</evidence>
<dbReference type="SUPFAM" id="SSF52540">
    <property type="entry name" value="P-loop containing nucleoside triphosphate hydrolases"/>
    <property type="match status" value="1"/>
</dbReference>
<feature type="region of interest" description="Disordered" evidence="12">
    <location>
        <begin position="93"/>
        <end position="117"/>
    </location>
</feature>
<keyword evidence="5" id="KW-0547">Nucleotide-binding</keyword>
<keyword evidence="8" id="KW-0067">ATP-binding</keyword>
<dbReference type="Pfam" id="PF21634">
    <property type="entry name" value="MOV-10_beta-barrel"/>
    <property type="match status" value="1"/>
</dbReference>
<dbReference type="InterPro" id="IPR049075">
    <property type="entry name" value="MOV-10_N"/>
</dbReference>
<feature type="compositionally biased region" description="Basic and acidic residues" evidence="12">
    <location>
        <begin position="93"/>
        <end position="103"/>
    </location>
</feature>
<evidence type="ECO:0000256" key="2">
    <source>
        <dbReference type="ARBA" id="ARBA00005601"/>
    </source>
</evidence>
<dbReference type="InterPro" id="IPR047187">
    <property type="entry name" value="SF1_C_Upf1"/>
</dbReference>
<evidence type="ECO:0000256" key="12">
    <source>
        <dbReference type="SAM" id="MobiDB-lite"/>
    </source>
</evidence>
<dbReference type="OrthoDB" id="6513042at2759"/>
<dbReference type="InterPro" id="IPR041679">
    <property type="entry name" value="DNA2/NAM7-like_C"/>
</dbReference>
<dbReference type="OMA" id="NDWDQDQ"/>
<dbReference type="GO" id="GO:0032574">
    <property type="term" value="F:5'-3' RNA helicase activity"/>
    <property type="evidence" value="ECO:0007669"/>
    <property type="project" value="Ensembl"/>
</dbReference>
<dbReference type="CDD" id="cd18808">
    <property type="entry name" value="SF1_C_Upf1"/>
    <property type="match status" value="1"/>
</dbReference>
<evidence type="ECO:0000256" key="1">
    <source>
        <dbReference type="ARBA" id="ARBA00004201"/>
    </source>
</evidence>
<feature type="domain" description="Helicase MOV-10-like beta-barrel" evidence="17">
    <location>
        <begin position="356"/>
        <end position="443"/>
    </location>
</feature>
<dbReference type="GO" id="GO:0005524">
    <property type="term" value="F:ATP binding"/>
    <property type="evidence" value="ECO:0007669"/>
    <property type="project" value="UniProtKB-KW"/>
</dbReference>
<accession>A0A8C7DSX0</accession>
<evidence type="ECO:0000256" key="4">
    <source>
        <dbReference type="ARBA" id="ARBA00022490"/>
    </source>
</evidence>
<feature type="domain" description="Helicase MOV-10 Ig-like" evidence="16">
    <location>
        <begin position="121"/>
        <end position="239"/>
    </location>
</feature>
<dbReference type="InterPro" id="IPR049079">
    <property type="entry name" value="Mov-10_helical"/>
</dbReference>
<dbReference type="GO" id="GO:0016787">
    <property type="term" value="F:hydrolase activity"/>
    <property type="evidence" value="ECO:0007669"/>
    <property type="project" value="UniProtKB-KW"/>
</dbReference>
<reference evidence="19" key="1">
    <citation type="submission" date="2025-08" db="UniProtKB">
        <authorList>
            <consortium name="Ensembl"/>
        </authorList>
    </citation>
    <scope>IDENTIFICATION</scope>
</reference>
<keyword evidence="6" id="KW-0378">Hydrolase</keyword>
<dbReference type="GO" id="GO:0141008">
    <property type="term" value="P:transposable element silencing by mRNA destabilization"/>
    <property type="evidence" value="ECO:0007669"/>
    <property type="project" value="Ensembl"/>
</dbReference>
<dbReference type="FunFam" id="3.40.50.300:FF:000608">
    <property type="entry name" value="Mov10 RISC complex RNA helicase"/>
    <property type="match status" value="1"/>
</dbReference>
<dbReference type="FunFam" id="3.40.50.300:FF:001941">
    <property type="entry name" value="Mov10 RISC complex RNA helicase"/>
    <property type="match status" value="1"/>
</dbReference>
<evidence type="ECO:0000259" key="18">
    <source>
        <dbReference type="Pfam" id="PF21635"/>
    </source>
</evidence>
<reference evidence="19" key="2">
    <citation type="submission" date="2025-09" db="UniProtKB">
        <authorList>
            <consortium name="Ensembl"/>
        </authorList>
    </citation>
    <scope>IDENTIFICATION</scope>
</reference>